<dbReference type="RefSeq" id="XP_033343143.1">
    <property type="nucleotide sequence ID" value="XM_033487252.1"/>
</dbReference>
<evidence type="ECO:0000256" key="1">
    <source>
        <dbReference type="SAM" id="SignalP"/>
    </source>
</evidence>
<sequence>MPPSIHNPTFWLFLFVCANITNCWDINHVLKTPHQFADINLSRITRNSENETLIWMEYEFNTGAGNREELIMTDIFVRKYANLPETVTNWQSLDVNGINYLFGVQKSIFYVYKLNQDTAVVYDSIIFDLENTILTFRVINLHSELDAAVVFCVESNSGNMLRWYRLKDGNVFQFFWSWSVQKRIKDMKFIEHEKPYKILLLSDDELHSGLQTFIDVYGFIIDFSINTFDFWFHGRLFVPRSFGIQICPIYESSSLAVQGMNDISLYEYRPTTEGRIFQKLQTIESYNLKNFVCFESGYLQFLATSGPEAGLFHFVDGEFQFNTESEHNFDVSEISWVTNVNVDTYRNESLLLVQLKNSTVMALAWEGLNFKRISLPNNILDQFDLSMITPLPKYGFILGNQIVKLNVQLKNTEHPIQSSIERLLILQSLLNDSLNHQERILDETKARLEKSYLRNPIITGVWNVSTVNATNAIISDNVTYHSITIDGTTLTKEDLTFDADSFAEKLKNVSRKLDEIDSNLMNTIEHNLTDPLSDSDFTIFGNINITGNLYVRNLTALSINDINETIVFDSIDAEDLTVHSMNGIPIENIQFGDSIVDYSAVDFYKINRAQVNGNLFFSMINGIDWTTLMKNIVWKHETMYIPGNTIIEGTLISDIFELGILNNLLYPTEYVLENSDTSVIITGTKSFDSMLLSRLENVTTLNDVNFEDYVILYKDNILKEEIAFENIKIDGEFRLDGEISGISMEDRLLLNETSKISSDVMFFNLNVLGNVTFDTLFMNKRVLNLEDLLLKTDKEIKITGIKTFLKNVGIKSNVTITSGMVNGHFLDEFATLDTVQDFPNLTKILSNVTFGNVTFGAMKKLKAFFKENTNSNNCLDRIIVFKSPIIVDQLSFDGLNNNVSFDVFNQKVNEIFQNVSFENLMTETLLADKITPKVVNGLDFANFTKHLEFPNIGAIDQLETDRLNATFINGMSLDEISLLTDRLGATLDSILNGSKTLNSLQVTGMVITKLLNGNVLADLYTEDEIDTVIFKSDVVIKNLTILDFMNGFNFSERVLDTVLKSETNIVIDAHKMFDTIICHQLETTALNGHPIENILDPFKEQVLTGPVIVNGSVTILKEFNTTGSIGDVPFYNLIKKFKHLGNNSYELHGDVRFLNDVTIKNLYTNGLIQGKNFDHFLTMIMFNNKDNLTVSGTKVFENTVIFNDTFIVQDKLNDIDLKRFQEKVVFIDKPFFIESKIIFRDGIKIEKDLVVWANLTTKSIMGIDVNDLHHDVLNLNRPNYIEGTTTFTDVNFQSDIQVEKFNHLDMNLLIPLDTEQSIEFLKCDNITVDKMQILGRINDVNLQEVQYNTFMMTGDQKISGHFNFRGNVHVRQNFNAHIINGIDPKSFIPLNSKGSINGNFIFERPIFLNQSLRVLGYLNGIDPARWEAVAVTTNNLVSQFISGKWVVFGNVYFEKGASGNDMLNGTNITELSNTLAKEHLGMNDVLAEKSANLDSMCEDLRELKRYAEKQIYKFNAFDYLQVIKFHSSIVSVHHFELDDFDYIILSYTTCHMHMYSFTGTKFELVVNISDFGVVEQWTTYKYDQALYFLTSGPSSCGRSPTNLWKLKDDTFRHVLNFGHDIDSDKIDQDIFLTSIDKNERLQSSRSMNEEIQKPLSSLVDDDNVQIIFEKDQILLASKKNASKYNVNRSANVNLRKYARNSESLKFKVGLFEKEMFLYYDKDVSEDRIFIFNNDVKGKKILQTIKAHRPTSFTILNFDGLIETLLVFVENRKNLRIYEYKGIQGFLYKDSIRLNVNKLFTFKIRKYPNLAKRYCLSLIYENKLTILEAKMYGEKLDMETLTCSKR</sequence>
<dbReference type="KEGG" id="bvk:117230130"/>
<reference evidence="3" key="1">
    <citation type="submission" date="2025-08" db="UniProtKB">
        <authorList>
            <consortium name="RefSeq"/>
        </authorList>
    </citation>
    <scope>IDENTIFICATION</scope>
    <source>
        <tissue evidence="3">Muscle</tissue>
    </source>
</reference>
<proteinExistence type="predicted"/>
<protein>
    <submittedName>
        <fullName evidence="3">Uncharacterized protein LOC117230130</fullName>
    </submittedName>
</protein>
<evidence type="ECO:0000313" key="3">
    <source>
        <dbReference type="RefSeq" id="XP_033343143.1"/>
    </source>
</evidence>
<keyword evidence="2" id="KW-1185">Reference proteome</keyword>
<keyword evidence="1" id="KW-0732">Signal</keyword>
<dbReference type="CTD" id="45973"/>
<gene>
    <name evidence="3" type="primary">LOC117230130</name>
</gene>
<accession>A0A6J3JQT5</accession>
<dbReference type="GeneID" id="117230130"/>
<dbReference type="Proteomes" id="UP000504631">
    <property type="component" value="Unplaced"/>
</dbReference>
<feature type="signal peptide" evidence="1">
    <location>
        <begin position="1"/>
        <end position="23"/>
    </location>
</feature>
<name>A0A6J3JQT5_9HYME</name>
<feature type="chain" id="PRO_5027118671" evidence="1">
    <location>
        <begin position="24"/>
        <end position="1845"/>
    </location>
</feature>
<organism evidence="2 3">
    <name type="scientific">Bombus vosnesenskii</name>
    <dbReference type="NCBI Taxonomy" id="207650"/>
    <lineage>
        <taxon>Eukaryota</taxon>
        <taxon>Metazoa</taxon>
        <taxon>Ecdysozoa</taxon>
        <taxon>Arthropoda</taxon>
        <taxon>Hexapoda</taxon>
        <taxon>Insecta</taxon>
        <taxon>Pterygota</taxon>
        <taxon>Neoptera</taxon>
        <taxon>Endopterygota</taxon>
        <taxon>Hymenoptera</taxon>
        <taxon>Apocrita</taxon>
        <taxon>Aculeata</taxon>
        <taxon>Apoidea</taxon>
        <taxon>Anthophila</taxon>
        <taxon>Apidae</taxon>
        <taxon>Bombus</taxon>
        <taxon>Pyrobombus</taxon>
    </lineage>
</organism>
<evidence type="ECO:0000313" key="2">
    <source>
        <dbReference type="Proteomes" id="UP000504631"/>
    </source>
</evidence>